<accession>A0AAQ4EBH9</accession>
<sequence>MGCSEFVAQKVLAYMSVRDLFNCCLVNRMWQRLSLPLLRKKLDWVLCCANLGSTIVVVFQKDSVDMLVMDYLRCLLNDVPVISMGGQTMTEARAYTWDSTATPPRGGRVTVMVLTLLPKASEKIFKIKSLAPA</sequence>
<evidence type="ECO:0000259" key="1">
    <source>
        <dbReference type="Pfam" id="PF00646"/>
    </source>
</evidence>
<dbReference type="Pfam" id="PF00646">
    <property type="entry name" value="F-box"/>
    <property type="match status" value="1"/>
</dbReference>
<comment type="caution">
    <text evidence="2">The sequence shown here is derived from an EMBL/GenBank/DDBJ whole genome shotgun (WGS) entry which is preliminary data.</text>
</comment>
<gene>
    <name evidence="2" type="ORF">V5799_024756</name>
</gene>
<dbReference type="Proteomes" id="UP001321473">
    <property type="component" value="Unassembled WGS sequence"/>
</dbReference>
<feature type="domain" description="F-box" evidence="1">
    <location>
        <begin position="9"/>
        <end position="34"/>
    </location>
</feature>
<dbReference type="EMBL" id="JARKHS020018986">
    <property type="protein sequence ID" value="KAK8772000.1"/>
    <property type="molecule type" value="Genomic_DNA"/>
</dbReference>
<reference evidence="2 3" key="1">
    <citation type="journal article" date="2023" name="Arcadia Sci">
        <title>De novo assembly of a long-read Amblyomma americanum tick genome.</title>
        <authorList>
            <person name="Chou S."/>
            <person name="Poskanzer K.E."/>
            <person name="Rollins M."/>
            <person name="Thuy-Boun P.S."/>
        </authorList>
    </citation>
    <scope>NUCLEOTIDE SEQUENCE [LARGE SCALE GENOMIC DNA]</scope>
    <source>
        <strain evidence="2">F_SG_1</strain>
        <tissue evidence="2">Salivary glands</tissue>
    </source>
</reference>
<dbReference type="InterPro" id="IPR001810">
    <property type="entry name" value="F-box_dom"/>
</dbReference>
<dbReference type="AlphaFoldDB" id="A0AAQ4EBH9"/>
<evidence type="ECO:0000313" key="3">
    <source>
        <dbReference type="Proteomes" id="UP001321473"/>
    </source>
</evidence>
<dbReference type="InterPro" id="IPR036047">
    <property type="entry name" value="F-box-like_dom_sf"/>
</dbReference>
<keyword evidence="3" id="KW-1185">Reference proteome</keyword>
<dbReference type="SUPFAM" id="SSF81383">
    <property type="entry name" value="F-box domain"/>
    <property type="match status" value="1"/>
</dbReference>
<organism evidence="2 3">
    <name type="scientific">Amblyomma americanum</name>
    <name type="common">Lone star tick</name>
    <dbReference type="NCBI Taxonomy" id="6943"/>
    <lineage>
        <taxon>Eukaryota</taxon>
        <taxon>Metazoa</taxon>
        <taxon>Ecdysozoa</taxon>
        <taxon>Arthropoda</taxon>
        <taxon>Chelicerata</taxon>
        <taxon>Arachnida</taxon>
        <taxon>Acari</taxon>
        <taxon>Parasitiformes</taxon>
        <taxon>Ixodida</taxon>
        <taxon>Ixodoidea</taxon>
        <taxon>Ixodidae</taxon>
        <taxon>Amblyomminae</taxon>
        <taxon>Amblyomma</taxon>
    </lineage>
</organism>
<proteinExistence type="predicted"/>
<evidence type="ECO:0000313" key="2">
    <source>
        <dbReference type="EMBL" id="KAK8772000.1"/>
    </source>
</evidence>
<protein>
    <recommendedName>
        <fullName evidence="1">F-box domain-containing protein</fullName>
    </recommendedName>
</protein>
<name>A0AAQ4EBH9_AMBAM</name>